<dbReference type="Proteomes" id="UP000250163">
    <property type="component" value="Chromosome MORIYA"/>
</dbReference>
<dbReference type="KEGG" id="mya:MORIYA_2642"/>
<feature type="active site" description="Proton donor/acceptor" evidence="3">
    <location>
        <position position="240"/>
    </location>
</feature>
<protein>
    <submittedName>
        <fullName evidence="7">Putative hydroxymethylglutaryl-CoA synthase</fullName>
        <ecNumber evidence="7">2.3.3.10</ecNumber>
    </submittedName>
</protein>
<name>A0A330LTH9_9GAMM</name>
<feature type="binding site" evidence="4">
    <location>
        <position position="150"/>
    </location>
    <ligand>
        <name>(3S)-3-hydroxy-3-methylglutaryl-CoA</name>
        <dbReference type="ChEBI" id="CHEBI:43074"/>
    </ligand>
</feature>
<gene>
    <name evidence="7" type="ORF">MORIYA_2642</name>
</gene>
<dbReference type="CDD" id="cd00827">
    <property type="entry name" value="init_cond_enzymes"/>
    <property type="match status" value="1"/>
</dbReference>
<feature type="domain" description="Hydroxymethylglutaryl-coenzyme A synthase C-terminal" evidence="6">
    <location>
        <begin position="257"/>
        <end position="372"/>
    </location>
</feature>
<feature type="binding site" evidence="4">
    <location>
        <position position="282"/>
    </location>
    <ligand>
        <name>(3S)-3-hydroxy-3-methylglutaryl-CoA</name>
        <dbReference type="ChEBI" id="CHEBI:43074"/>
    </ligand>
</feature>
<dbReference type="AlphaFoldDB" id="A0A330LTH9"/>
<dbReference type="InterPro" id="IPR016039">
    <property type="entry name" value="Thiolase-like"/>
</dbReference>
<feature type="active site" description="Proton donor/acceptor" evidence="3">
    <location>
        <position position="86"/>
    </location>
</feature>
<dbReference type="RefSeq" id="WP_112715603.1">
    <property type="nucleotide sequence ID" value="NZ_LS483250.1"/>
</dbReference>
<dbReference type="InterPro" id="IPR013746">
    <property type="entry name" value="HMG_CoA_synt_C_dom"/>
</dbReference>
<evidence type="ECO:0000256" key="2">
    <source>
        <dbReference type="ARBA" id="ARBA00022679"/>
    </source>
</evidence>
<dbReference type="SUPFAM" id="SSF53901">
    <property type="entry name" value="Thiolase-like"/>
    <property type="match status" value="2"/>
</dbReference>
<dbReference type="InterPro" id="IPR013528">
    <property type="entry name" value="HMG_CoA_synth_N"/>
</dbReference>
<comment type="similarity">
    <text evidence="1">Belongs to the thiolase-like superfamily. HMG-CoA synthase family.</text>
</comment>
<dbReference type="GO" id="GO:0004421">
    <property type="term" value="F:hydroxymethylglutaryl-CoA synthase activity"/>
    <property type="evidence" value="ECO:0007669"/>
    <property type="project" value="UniProtKB-EC"/>
</dbReference>
<keyword evidence="2 7" id="KW-0808">Transferase</keyword>
<reference evidence="8" key="1">
    <citation type="submission" date="2018-05" db="EMBL/GenBank/DDBJ databases">
        <authorList>
            <person name="Cea G.-C."/>
            <person name="William W."/>
        </authorList>
    </citation>
    <scope>NUCLEOTIDE SEQUENCE [LARGE SCALE GENOMIC DNA]</scope>
    <source>
        <strain evidence="8">DB21MT 5</strain>
    </source>
</reference>
<evidence type="ECO:0000313" key="7">
    <source>
        <dbReference type="EMBL" id="SQD79118.1"/>
    </source>
</evidence>
<evidence type="ECO:0000313" key="8">
    <source>
        <dbReference type="Proteomes" id="UP000250163"/>
    </source>
</evidence>
<dbReference type="OrthoDB" id="9769523at2"/>
<feature type="active site" description="Acyl-thioester intermediate" evidence="3">
    <location>
        <position position="118"/>
    </location>
</feature>
<evidence type="ECO:0000259" key="5">
    <source>
        <dbReference type="Pfam" id="PF01154"/>
    </source>
</evidence>
<feature type="domain" description="Hydroxymethylglutaryl-coenzyme A synthase N-terminal" evidence="5">
    <location>
        <begin position="7"/>
        <end position="172"/>
    </location>
</feature>
<evidence type="ECO:0000256" key="4">
    <source>
        <dbReference type="PIRSR" id="PIRSR611554-2"/>
    </source>
</evidence>
<accession>A0A330LTH9</accession>
<dbReference type="NCBIfam" id="TIGR01835">
    <property type="entry name" value="HMG-CoA-S_prok"/>
    <property type="match status" value="1"/>
</dbReference>
<proteinExistence type="inferred from homology"/>
<dbReference type="Gene3D" id="3.40.47.10">
    <property type="match status" value="2"/>
</dbReference>
<keyword evidence="7" id="KW-0012">Acyltransferase</keyword>
<evidence type="ECO:0000256" key="1">
    <source>
        <dbReference type="ARBA" id="ARBA00007061"/>
    </source>
</evidence>
<dbReference type="Pfam" id="PF08540">
    <property type="entry name" value="HMG_CoA_synt_C"/>
    <property type="match status" value="1"/>
</dbReference>
<sequence length="399" mass="44672">MENTTVVGIHKLELYIPDSYLTLNSLAEHHDIAPEKYILGIGQSKMAVPSPDEDVITLAANAAQSVLDSLTSQEAQSISTLIFATESSVDQSKSGAAYLMGLIDIQSNCRAFEIKQACYAGTAGLQMACDLAKTRPEESILLVASDIARYKQNSPGECTQGAGAIAMLISANPDIVEIDPERGFYSTDIMDFWRPNYFKHALVDGELSKDAYLNIMNKSYLNYIHKGGKSLAEFDWLCFHQPFTKMANKAYRHLKESFVDEMKDKTEASYAITQTYGREIGNTYTASLYIGLLSLLDNAEQDVSGQKIGFFSYGSGAVGEFFSGTINQNYRLGISTKHNKLRLSERHEINYDTYIDYMYQTRDVGQLEHIKSQSKFRFIGITDHKRVYQRCPMLKRKAA</sequence>
<dbReference type="PANTHER" id="PTHR43323">
    <property type="entry name" value="3-HYDROXY-3-METHYLGLUTARYL COENZYME A SYNTHASE"/>
    <property type="match status" value="1"/>
</dbReference>
<dbReference type="Pfam" id="PF01154">
    <property type="entry name" value="HMG_CoA_synt_N"/>
    <property type="match status" value="1"/>
</dbReference>
<dbReference type="PANTHER" id="PTHR43323:SF2">
    <property type="entry name" value="HYDROXYMETHYLGLUTARYL-COA SYNTHASE"/>
    <property type="match status" value="1"/>
</dbReference>
<evidence type="ECO:0000259" key="6">
    <source>
        <dbReference type="Pfam" id="PF08540"/>
    </source>
</evidence>
<dbReference type="EMBL" id="LS483250">
    <property type="protein sequence ID" value="SQD79118.1"/>
    <property type="molecule type" value="Genomic_DNA"/>
</dbReference>
<dbReference type="InterPro" id="IPR011554">
    <property type="entry name" value="HMG_CoA_synthase_prok"/>
</dbReference>
<evidence type="ECO:0000256" key="3">
    <source>
        <dbReference type="PIRSR" id="PIRSR611554-1"/>
    </source>
</evidence>
<feature type="binding site" evidence="4">
    <location>
        <position position="249"/>
    </location>
    <ligand>
        <name>(3S)-3-hydroxy-3-methylglutaryl-CoA</name>
        <dbReference type="ChEBI" id="CHEBI:43074"/>
    </ligand>
</feature>
<keyword evidence="8" id="KW-1185">Reference proteome</keyword>
<dbReference type="GO" id="GO:0006084">
    <property type="term" value="P:acetyl-CoA metabolic process"/>
    <property type="evidence" value="ECO:0007669"/>
    <property type="project" value="InterPro"/>
</dbReference>
<organism evidence="7 8">
    <name type="scientific">Moritella yayanosii</name>
    <dbReference type="NCBI Taxonomy" id="69539"/>
    <lineage>
        <taxon>Bacteria</taxon>
        <taxon>Pseudomonadati</taxon>
        <taxon>Pseudomonadota</taxon>
        <taxon>Gammaproteobacteria</taxon>
        <taxon>Alteromonadales</taxon>
        <taxon>Moritellaceae</taxon>
        <taxon>Moritella</taxon>
    </lineage>
</organism>
<dbReference type="EC" id="2.3.3.10" evidence="7"/>